<feature type="domain" description="Response regulatory" evidence="6">
    <location>
        <begin position="15"/>
        <end position="132"/>
    </location>
</feature>
<dbReference type="SUPFAM" id="SSF52172">
    <property type="entry name" value="CheY-like"/>
    <property type="match status" value="1"/>
</dbReference>
<gene>
    <name evidence="7" type="ORF">E6C55_22415</name>
</gene>
<dbReference type="Gene3D" id="3.40.50.2300">
    <property type="match status" value="1"/>
</dbReference>
<evidence type="ECO:0000259" key="6">
    <source>
        <dbReference type="PROSITE" id="PS50110"/>
    </source>
</evidence>
<keyword evidence="2" id="KW-0238">DNA-binding</keyword>
<dbReference type="GO" id="GO:0000160">
    <property type="term" value="P:phosphorelay signal transduction system"/>
    <property type="evidence" value="ECO:0007669"/>
    <property type="project" value="InterPro"/>
</dbReference>
<feature type="domain" description="HTH araC/xylS-type" evidence="5">
    <location>
        <begin position="442"/>
        <end position="540"/>
    </location>
</feature>
<dbReference type="Gene3D" id="1.10.10.60">
    <property type="entry name" value="Homeodomain-like"/>
    <property type="match status" value="2"/>
</dbReference>
<evidence type="ECO:0000256" key="3">
    <source>
        <dbReference type="ARBA" id="ARBA00023163"/>
    </source>
</evidence>
<evidence type="ECO:0000256" key="2">
    <source>
        <dbReference type="ARBA" id="ARBA00023125"/>
    </source>
</evidence>
<accession>A0A4S4BRE7</accession>
<dbReference type="SMART" id="SM00448">
    <property type="entry name" value="REC"/>
    <property type="match status" value="1"/>
</dbReference>
<dbReference type="PANTHER" id="PTHR43280">
    <property type="entry name" value="ARAC-FAMILY TRANSCRIPTIONAL REGULATOR"/>
    <property type="match status" value="1"/>
</dbReference>
<evidence type="ECO:0000313" key="8">
    <source>
        <dbReference type="Proteomes" id="UP000310636"/>
    </source>
</evidence>
<organism evidence="7 8">
    <name type="scientific">Cohnella fermenti</name>
    <dbReference type="NCBI Taxonomy" id="2565925"/>
    <lineage>
        <taxon>Bacteria</taxon>
        <taxon>Bacillati</taxon>
        <taxon>Bacillota</taxon>
        <taxon>Bacilli</taxon>
        <taxon>Bacillales</taxon>
        <taxon>Paenibacillaceae</taxon>
        <taxon>Cohnella</taxon>
    </lineage>
</organism>
<dbReference type="PROSITE" id="PS50110">
    <property type="entry name" value="RESPONSE_REGULATORY"/>
    <property type="match status" value="1"/>
</dbReference>
<keyword evidence="8" id="KW-1185">Reference proteome</keyword>
<feature type="modified residue" description="4-aspartylphosphate" evidence="4">
    <location>
        <position position="67"/>
    </location>
</feature>
<dbReference type="PROSITE" id="PS01124">
    <property type="entry name" value="HTH_ARAC_FAMILY_2"/>
    <property type="match status" value="1"/>
</dbReference>
<evidence type="ECO:0000256" key="4">
    <source>
        <dbReference type="PROSITE-ProRule" id="PRU00169"/>
    </source>
</evidence>
<evidence type="ECO:0000313" key="7">
    <source>
        <dbReference type="EMBL" id="THF75225.1"/>
    </source>
</evidence>
<dbReference type="Proteomes" id="UP000310636">
    <property type="component" value="Unassembled WGS sequence"/>
</dbReference>
<keyword evidence="4" id="KW-0597">Phosphoprotein</keyword>
<evidence type="ECO:0000259" key="5">
    <source>
        <dbReference type="PROSITE" id="PS01124"/>
    </source>
</evidence>
<dbReference type="GO" id="GO:0003700">
    <property type="term" value="F:DNA-binding transcription factor activity"/>
    <property type="evidence" value="ECO:0007669"/>
    <property type="project" value="InterPro"/>
</dbReference>
<sequence>MRSIWVRMVGRMAYRILIVDDEEHAVEAIQCALDWEALGIGEVYTAFNGKLAKDIFLTHSIDMMLCDIEMPGGNGIELMEWVSVHSPHTVSICLTCHAEFFYAQKILQLGGAAYILKPIPYDELTLAIRKGMDKLKRESESRENSHYRSLWDQHHDAIIEKFWVDLLDQAIPSNPDAIAEEAKSRGMPFSPGLEFMPILVEVQRWKKKLSSRELKIMEYALRNAIEEMILSKAGRSSHLVKRPEGLIAMLVLDDETDIAQIKADCESYIASVSHYFFCDLSCYIGIKGKAHELVHVICTLQETSRNNVSSVNKVFSPAFNSAAAQRGHISFPDMKSMSILLQNGDKPRLLHELVKFLDGLVKSILVGTNELRQFQYDFLQMIHAYLQTQGIQAHRLFMDEMSTELIGRSTKSIADMKEWVEHVIDKSVNHSDLIKEKTDIVKRVKEYVARNIDGDLSRKSISNQIFLNSDYMNRIFKVESGMTITEYITQERIKLAKELLLKSAMPISLIASSVGYNNFSNFTQMFKKNVGISPLDYRKEAGR</sequence>
<dbReference type="InterPro" id="IPR001789">
    <property type="entry name" value="Sig_transdc_resp-reg_receiver"/>
</dbReference>
<dbReference type="InterPro" id="IPR020449">
    <property type="entry name" value="Tscrpt_reg_AraC-type_HTH"/>
</dbReference>
<dbReference type="PANTHER" id="PTHR43280:SF2">
    <property type="entry name" value="HTH-TYPE TRANSCRIPTIONAL REGULATOR EXSA"/>
    <property type="match status" value="1"/>
</dbReference>
<dbReference type="InterPro" id="IPR009057">
    <property type="entry name" value="Homeodomain-like_sf"/>
</dbReference>
<name>A0A4S4BRE7_9BACL</name>
<dbReference type="SMART" id="SM00342">
    <property type="entry name" value="HTH_ARAC"/>
    <property type="match status" value="1"/>
</dbReference>
<dbReference type="SUPFAM" id="SSF46689">
    <property type="entry name" value="Homeodomain-like"/>
    <property type="match status" value="2"/>
</dbReference>
<keyword evidence="1" id="KW-0805">Transcription regulation</keyword>
<dbReference type="GO" id="GO:0043565">
    <property type="term" value="F:sequence-specific DNA binding"/>
    <property type="evidence" value="ECO:0007669"/>
    <property type="project" value="InterPro"/>
</dbReference>
<dbReference type="OrthoDB" id="1974963at2"/>
<dbReference type="InterPro" id="IPR011006">
    <property type="entry name" value="CheY-like_superfamily"/>
</dbReference>
<comment type="caution">
    <text evidence="7">The sequence shown here is derived from an EMBL/GenBank/DDBJ whole genome shotgun (WGS) entry which is preliminary data.</text>
</comment>
<evidence type="ECO:0000256" key="1">
    <source>
        <dbReference type="ARBA" id="ARBA00023015"/>
    </source>
</evidence>
<dbReference type="CDD" id="cd17536">
    <property type="entry name" value="REC_YesN-like"/>
    <property type="match status" value="1"/>
</dbReference>
<proteinExistence type="predicted"/>
<dbReference type="AlphaFoldDB" id="A0A4S4BRE7"/>
<protein>
    <submittedName>
        <fullName evidence="7">Response regulator</fullName>
    </submittedName>
</protein>
<dbReference type="EMBL" id="SSOB01000033">
    <property type="protein sequence ID" value="THF75225.1"/>
    <property type="molecule type" value="Genomic_DNA"/>
</dbReference>
<keyword evidence="3" id="KW-0804">Transcription</keyword>
<dbReference type="InterPro" id="IPR018060">
    <property type="entry name" value="HTH_AraC"/>
</dbReference>
<dbReference type="Pfam" id="PF12833">
    <property type="entry name" value="HTH_18"/>
    <property type="match status" value="1"/>
</dbReference>
<dbReference type="PRINTS" id="PR00032">
    <property type="entry name" value="HTHARAC"/>
</dbReference>
<reference evidence="7 8" key="1">
    <citation type="submission" date="2019-04" db="EMBL/GenBank/DDBJ databases">
        <title>Cohnella sp. nov. isolated from preserved vegetables.</title>
        <authorList>
            <person name="Lin S.-Y."/>
            <person name="Hung M.-H."/>
            <person name="Young C.-C."/>
        </authorList>
    </citation>
    <scope>NUCLEOTIDE SEQUENCE [LARGE SCALE GENOMIC DNA]</scope>
    <source>
        <strain evidence="7 8">CC-MHH1044</strain>
    </source>
</reference>
<dbReference type="Pfam" id="PF00072">
    <property type="entry name" value="Response_reg"/>
    <property type="match status" value="1"/>
</dbReference>